<evidence type="ECO:0000313" key="3">
    <source>
        <dbReference type="Proteomes" id="UP001249851"/>
    </source>
</evidence>
<dbReference type="AlphaFoldDB" id="A0AAD9QIV9"/>
<dbReference type="Proteomes" id="UP001249851">
    <property type="component" value="Unassembled WGS sequence"/>
</dbReference>
<evidence type="ECO:0000313" key="2">
    <source>
        <dbReference type="EMBL" id="KAK2562166.1"/>
    </source>
</evidence>
<dbReference type="EMBL" id="JARQWQ010000030">
    <property type="protein sequence ID" value="KAK2562166.1"/>
    <property type="molecule type" value="Genomic_DNA"/>
</dbReference>
<feature type="region of interest" description="Disordered" evidence="1">
    <location>
        <begin position="38"/>
        <end position="71"/>
    </location>
</feature>
<reference evidence="2" key="1">
    <citation type="journal article" date="2023" name="G3 (Bethesda)">
        <title>Whole genome assembly and annotation of the endangered Caribbean coral Acropora cervicornis.</title>
        <authorList>
            <person name="Selwyn J.D."/>
            <person name="Vollmer S.V."/>
        </authorList>
    </citation>
    <scope>NUCLEOTIDE SEQUENCE</scope>
    <source>
        <strain evidence="2">K2</strain>
    </source>
</reference>
<keyword evidence="3" id="KW-1185">Reference proteome</keyword>
<gene>
    <name evidence="2" type="ORF">P5673_014936</name>
</gene>
<protein>
    <submittedName>
        <fullName evidence="2">Uncharacterized protein</fullName>
    </submittedName>
</protein>
<name>A0AAD9QIV9_ACRCE</name>
<sequence length="71" mass="7598">MPLFASGVKWQQRRKFSKLVNSSATSSKSELTYEMPLKVQSPSSLKRGSSGVDDADCKLGCGENSTDSPVG</sequence>
<evidence type="ECO:0000256" key="1">
    <source>
        <dbReference type="SAM" id="MobiDB-lite"/>
    </source>
</evidence>
<accession>A0AAD9QIV9</accession>
<proteinExistence type="predicted"/>
<reference evidence="2" key="2">
    <citation type="journal article" date="2023" name="Science">
        <title>Genomic signatures of disease resistance in endangered staghorn corals.</title>
        <authorList>
            <person name="Vollmer S.V."/>
            <person name="Selwyn J.D."/>
            <person name="Despard B.A."/>
            <person name="Roesel C.L."/>
        </authorList>
    </citation>
    <scope>NUCLEOTIDE SEQUENCE</scope>
    <source>
        <strain evidence="2">K2</strain>
    </source>
</reference>
<comment type="caution">
    <text evidence="2">The sequence shown here is derived from an EMBL/GenBank/DDBJ whole genome shotgun (WGS) entry which is preliminary data.</text>
</comment>
<organism evidence="2 3">
    <name type="scientific">Acropora cervicornis</name>
    <name type="common">Staghorn coral</name>
    <dbReference type="NCBI Taxonomy" id="6130"/>
    <lineage>
        <taxon>Eukaryota</taxon>
        <taxon>Metazoa</taxon>
        <taxon>Cnidaria</taxon>
        <taxon>Anthozoa</taxon>
        <taxon>Hexacorallia</taxon>
        <taxon>Scleractinia</taxon>
        <taxon>Astrocoeniina</taxon>
        <taxon>Acroporidae</taxon>
        <taxon>Acropora</taxon>
    </lineage>
</organism>